<gene>
    <name evidence="2" type="ORF">PXEA_LOCUS10826</name>
</gene>
<organism evidence="2 3">
    <name type="scientific">Protopolystoma xenopodis</name>
    <dbReference type="NCBI Taxonomy" id="117903"/>
    <lineage>
        <taxon>Eukaryota</taxon>
        <taxon>Metazoa</taxon>
        <taxon>Spiralia</taxon>
        <taxon>Lophotrochozoa</taxon>
        <taxon>Platyhelminthes</taxon>
        <taxon>Monogenea</taxon>
        <taxon>Polyopisthocotylea</taxon>
        <taxon>Polystomatidea</taxon>
        <taxon>Polystomatidae</taxon>
        <taxon>Protopolystoma</taxon>
    </lineage>
</organism>
<sequence>MPALLLAGERYPQPAAADLSVYSLMLDCWHTEPQLRPTFAQLTRLLTHRISTQKGLHPAVVACAPDTSLPTTDKDFIGPDSPGDINNTEGSDSAVGDSADGIGGGGEGGVLAHTRTWTNGQLSHHSSTRMDCHSNDLSPCPDATCQASMSEVHHTAYSCGFDGTYLLHSG</sequence>
<dbReference type="Proteomes" id="UP000784294">
    <property type="component" value="Unassembled WGS sequence"/>
</dbReference>
<dbReference type="GO" id="GO:0004672">
    <property type="term" value="F:protein kinase activity"/>
    <property type="evidence" value="ECO:0007669"/>
    <property type="project" value="InterPro"/>
</dbReference>
<keyword evidence="3" id="KW-1185">Reference proteome</keyword>
<dbReference type="AlphaFoldDB" id="A0A3S5A870"/>
<dbReference type="OrthoDB" id="98077at2759"/>
<protein>
    <recommendedName>
        <fullName evidence="1">Serine-threonine/tyrosine-protein kinase catalytic domain-containing protein</fullName>
    </recommendedName>
</protein>
<evidence type="ECO:0000313" key="2">
    <source>
        <dbReference type="EMBL" id="VEL17386.1"/>
    </source>
</evidence>
<feature type="domain" description="Serine-threonine/tyrosine-protein kinase catalytic" evidence="1">
    <location>
        <begin position="5"/>
        <end position="45"/>
    </location>
</feature>
<dbReference type="InterPro" id="IPR011009">
    <property type="entry name" value="Kinase-like_dom_sf"/>
</dbReference>
<dbReference type="InterPro" id="IPR001245">
    <property type="entry name" value="Ser-Thr/Tyr_kinase_cat_dom"/>
</dbReference>
<evidence type="ECO:0000313" key="3">
    <source>
        <dbReference type="Proteomes" id="UP000784294"/>
    </source>
</evidence>
<evidence type="ECO:0000259" key="1">
    <source>
        <dbReference type="Pfam" id="PF07714"/>
    </source>
</evidence>
<dbReference type="SUPFAM" id="SSF56112">
    <property type="entry name" value="Protein kinase-like (PK-like)"/>
    <property type="match status" value="1"/>
</dbReference>
<dbReference type="Pfam" id="PF07714">
    <property type="entry name" value="PK_Tyr_Ser-Thr"/>
    <property type="match status" value="1"/>
</dbReference>
<accession>A0A3S5A870</accession>
<proteinExistence type="predicted"/>
<reference evidence="2" key="1">
    <citation type="submission" date="2018-11" db="EMBL/GenBank/DDBJ databases">
        <authorList>
            <consortium name="Pathogen Informatics"/>
        </authorList>
    </citation>
    <scope>NUCLEOTIDE SEQUENCE</scope>
</reference>
<name>A0A3S5A870_9PLAT</name>
<comment type="caution">
    <text evidence="2">The sequence shown here is derived from an EMBL/GenBank/DDBJ whole genome shotgun (WGS) entry which is preliminary data.</text>
</comment>
<dbReference type="Gene3D" id="1.10.510.10">
    <property type="entry name" value="Transferase(Phosphotransferase) domain 1"/>
    <property type="match status" value="1"/>
</dbReference>
<dbReference type="EMBL" id="CAAALY010032383">
    <property type="protein sequence ID" value="VEL17386.1"/>
    <property type="molecule type" value="Genomic_DNA"/>
</dbReference>